<gene>
    <name evidence="2" type="ORF">CGGC5_v007280</name>
</gene>
<dbReference type="EMBL" id="ANPB02000004">
    <property type="protein sequence ID" value="KAF4484432.1"/>
    <property type="molecule type" value="Genomic_DNA"/>
</dbReference>
<dbReference type="PANTHER" id="PTHR38166:SF1">
    <property type="entry name" value="C2H2-TYPE DOMAIN-CONTAINING PROTEIN"/>
    <property type="match status" value="1"/>
</dbReference>
<dbReference type="OrthoDB" id="4818863at2759"/>
<dbReference type="PANTHER" id="PTHR38166">
    <property type="entry name" value="C2H2-TYPE DOMAIN-CONTAINING PROTEIN-RELATED"/>
    <property type="match status" value="1"/>
</dbReference>
<reference evidence="2 3" key="2">
    <citation type="submission" date="2020-04" db="EMBL/GenBank/DDBJ databases">
        <title>Genome sequencing and assembly of multiple isolates from the Colletotrichum gloeosporioides species complex.</title>
        <authorList>
            <person name="Gan P."/>
            <person name="Shirasu K."/>
        </authorList>
    </citation>
    <scope>NUCLEOTIDE SEQUENCE [LARGE SCALE GENOMIC DNA]</scope>
    <source>
        <strain evidence="2 3">Nara gc5</strain>
    </source>
</reference>
<name>A0A7J6J3R7_COLFN</name>
<accession>A0A7J6J3R7</accession>
<evidence type="ECO:0000313" key="2">
    <source>
        <dbReference type="EMBL" id="KAF4484432.1"/>
    </source>
</evidence>
<keyword evidence="3" id="KW-1185">Reference proteome</keyword>
<dbReference type="RefSeq" id="XP_031885096.2">
    <property type="nucleotide sequence ID" value="XM_032035835.2"/>
</dbReference>
<feature type="compositionally biased region" description="Polar residues" evidence="1">
    <location>
        <begin position="25"/>
        <end position="36"/>
    </location>
</feature>
<sequence>MSLQCIFGFSQVPLPTGPTHPPTMGSPTTPGATTQLLGLKRERSTSDNELGGGDPDVSRPKAGKRLKSSPVSHARLACPFFKNDLAQHQDCVKAAYQTWAHVKQHLRRKHYRPSFEEFEAPSDNDVSSHDYCVPGTPSIPDQIGEAQMTHIEKKTKGRNMSDRKRWSVAWGIIFPKAHPPKTPYAQGLIDELTDHVIRRVSDRPQSFDVALVNEKLVTSTAASETVANRFIGLLRDDADPATAHPRAFSRREAGLVVTEPTSSGELPEPTHNRIPSSDFFTLHGQETSPPILAGIADLNDSSIQGEESIIQRLCLDHHLWEGFEWDNYC</sequence>
<feature type="region of interest" description="Disordered" evidence="1">
    <location>
        <begin position="13"/>
        <end position="69"/>
    </location>
</feature>
<proteinExistence type="predicted"/>
<protein>
    <submittedName>
        <fullName evidence="2">Uncharacterized protein</fullName>
    </submittedName>
</protein>
<evidence type="ECO:0000313" key="3">
    <source>
        <dbReference type="Proteomes" id="UP000011096"/>
    </source>
</evidence>
<organism evidence="2 3">
    <name type="scientific">Colletotrichum fructicola (strain Nara gc5)</name>
    <name type="common">Anthracnose fungus</name>
    <name type="synonym">Colletotrichum gloeosporioides (strain Nara gc5)</name>
    <dbReference type="NCBI Taxonomy" id="1213859"/>
    <lineage>
        <taxon>Eukaryota</taxon>
        <taxon>Fungi</taxon>
        <taxon>Dikarya</taxon>
        <taxon>Ascomycota</taxon>
        <taxon>Pezizomycotina</taxon>
        <taxon>Sordariomycetes</taxon>
        <taxon>Hypocreomycetidae</taxon>
        <taxon>Glomerellales</taxon>
        <taxon>Glomerellaceae</taxon>
        <taxon>Colletotrichum</taxon>
        <taxon>Colletotrichum gloeosporioides species complex</taxon>
    </lineage>
</organism>
<evidence type="ECO:0000256" key="1">
    <source>
        <dbReference type="SAM" id="MobiDB-lite"/>
    </source>
</evidence>
<dbReference type="AlphaFoldDB" id="A0A7J6J3R7"/>
<dbReference type="Proteomes" id="UP000011096">
    <property type="component" value="Unassembled WGS sequence"/>
</dbReference>
<reference evidence="2 3" key="1">
    <citation type="submission" date="2012-08" db="EMBL/GenBank/DDBJ databases">
        <authorList>
            <person name="Gan P.H.P."/>
            <person name="Ikeda K."/>
            <person name="Irieda H."/>
            <person name="Narusaka M."/>
            <person name="O'Connell R.J."/>
            <person name="Narusaka Y."/>
            <person name="Takano Y."/>
            <person name="Kubo Y."/>
            <person name="Shirasu K."/>
        </authorList>
    </citation>
    <scope>NUCLEOTIDE SEQUENCE [LARGE SCALE GENOMIC DNA]</scope>
    <source>
        <strain evidence="2 3">Nara gc5</strain>
    </source>
</reference>
<dbReference type="GeneID" id="43619837"/>
<comment type="caution">
    <text evidence="2">The sequence shown here is derived from an EMBL/GenBank/DDBJ whole genome shotgun (WGS) entry which is preliminary data.</text>
</comment>
<feature type="region of interest" description="Disordered" evidence="1">
    <location>
        <begin position="257"/>
        <end position="276"/>
    </location>
</feature>
<dbReference type="InParanoid" id="A0A7J6J3R7"/>